<proteinExistence type="predicted"/>
<keyword evidence="1" id="KW-0812">Transmembrane</keyword>
<dbReference type="AlphaFoldDB" id="A0A1H8UAU4"/>
<dbReference type="Proteomes" id="UP000198847">
    <property type="component" value="Unassembled WGS sequence"/>
</dbReference>
<keyword evidence="1" id="KW-0472">Membrane</keyword>
<keyword evidence="1" id="KW-1133">Transmembrane helix</keyword>
<evidence type="ECO:0000256" key="1">
    <source>
        <dbReference type="SAM" id="Phobius"/>
    </source>
</evidence>
<sequence>MIRVTILLGFFVFLYKLVYTNEIILYVHPRFTSFIEIACVLFFLMLLRQCWKFKKTRELRDSHSCFHDRILNYLPFILTLLVAFLLPNADLNANMVNNRGLNSNLTNKSSSEDYRNELQQATFVKITDSNFLGVLRELTYHPEENSGKRIELKGFAYKSNDELPGSTSLVRYVVGCCAADAYPYGIICETADSAILTEGAWYEVQGTLQTRQVNGRNVPVVQVTWVAAIDRPACPYIFPN</sequence>
<dbReference type="PANTHER" id="PTHR40047">
    <property type="entry name" value="UPF0703 PROTEIN YCGQ"/>
    <property type="match status" value="1"/>
</dbReference>
<evidence type="ECO:0000259" key="3">
    <source>
        <dbReference type="Pfam" id="PF21537"/>
    </source>
</evidence>
<dbReference type="EMBL" id="FODY01000008">
    <property type="protein sequence ID" value="SEP00157.1"/>
    <property type="molecule type" value="Genomic_DNA"/>
</dbReference>
<dbReference type="InterPro" id="IPR015402">
    <property type="entry name" value="DUF1980"/>
</dbReference>
<reference evidence="4 5" key="1">
    <citation type="submission" date="2016-10" db="EMBL/GenBank/DDBJ databases">
        <authorList>
            <person name="de Groot N.N."/>
        </authorList>
    </citation>
    <scope>NUCLEOTIDE SEQUENCE [LARGE SCALE GENOMIC DNA]</scope>
    <source>
        <strain evidence="4 5">DSM 13305</strain>
    </source>
</reference>
<evidence type="ECO:0000259" key="2">
    <source>
        <dbReference type="Pfam" id="PF09323"/>
    </source>
</evidence>
<gene>
    <name evidence="4" type="ORF">SAMN04490178_108105</name>
</gene>
<dbReference type="Pfam" id="PF21537">
    <property type="entry name" value="DUF1980_C"/>
    <property type="match status" value="1"/>
</dbReference>
<organism evidence="4 5">
    <name type="scientific">Propionispora vibrioides</name>
    <dbReference type="NCBI Taxonomy" id="112903"/>
    <lineage>
        <taxon>Bacteria</taxon>
        <taxon>Bacillati</taxon>
        <taxon>Bacillota</taxon>
        <taxon>Negativicutes</taxon>
        <taxon>Selenomonadales</taxon>
        <taxon>Sporomusaceae</taxon>
        <taxon>Propionispora</taxon>
    </lineage>
</organism>
<feature type="transmembrane region" description="Helical" evidence="1">
    <location>
        <begin position="70"/>
        <end position="89"/>
    </location>
</feature>
<dbReference type="InterPro" id="IPR052955">
    <property type="entry name" value="UPF0703_membrane_permease"/>
</dbReference>
<name>A0A1H8UAU4_9FIRM</name>
<dbReference type="InterPro" id="IPR048493">
    <property type="entry name" value="DUF1980_N"/>
</dbReference>
<feature type="domain" description="DUF1980" evidence="3">
    <location>
        <begin position="106"/>
        <end position="239"/>
    </location>
</feature>
<feature type="transmembrane region" description="Helical" evidence="1">
    <location>
        <begin position="30"/>
        <end position="49"/>
    </location>
</feature>
<accession>A0A1H8UAU4</accession>
<protein>
    <submittedName>
        <fullName evidence="4">Putative membrane protein</fullName>
    </submittedName>
</protein>
<dbReference type="PANTHER" id="PTHR40047:SF1">
    <property type="entry name" value="UPF0703 PROTEIN YCGQ"/>
    <property type="match status" value="1"/>
</dbReference>
<dbReference type="STRING" id="112903.SAMN04490178_108105"/>
<feature type="domain" description="DUF1980" evidence="2">
    <location>
        <begin position="2"/>
        <end position="101"/>
    </location>
</feature>
<keyword evidence="5" id="KW-1185">Reference proteome</keyword>
<dbReference type="NCBIfam" id="TIGR03943">
    <property type="entry name" value="TIGR03943 family putative permease subunit"/>
    <property type="match status" value="1"/>
</dbReference>
<evidence type="ECO:0000313" key="5">
    <source>
        <dbReference type="Proteomes" id="UP000198847"/>
    </source>
</evidence>
<dbReference type="InterPro" id="IPR048447">
    <property type="entry name" value="DUF1980_C"/>
</dbReference>
<evidence type="ECO:0000313" key="4">
    <source>
        <dbReference type="EMBL" id="SEP00157.1"/>
    </source>
</evidence>
<dbReference type="Pfam" id="PF09323">
    <property type="entry name" value="DUF1980"/>
    <property type="match status" value="1"/>
</dbReference>